<feature type="transmembrane region" description="Helical" evidence="1">
    <location>
        <begin position="42"/>
        <end position="63"/>
    </location>
</feature>
<dbReference type="AlphaFoldDB" id="A0A6C0IS61"/>
<accession>A0A6C0IS61</accession>
<keyword evidence="1" id="KW-0812">Transmembrane</keyword>
<reference evidence="2" key="1">
    <citation type="journal article" date="2020" name="Nature">
        <title>Giant virus diversity and host interactions through global metagenomics.</title>
        <authorList>
            <person name="Schulz F."/>
            <person name="Roux S."/>
            <person name="Paez-Espino D."/>
            <person name="Jungbluth S."/>
            <person name="Walsh D.A."/>
            <person name="Denef V.J."/>
            <person name="McMahon K.D."/>
            <person name="Konstantinidis K.T."/>
            <person name="Eloe-Fadrosh E.A."/>
            <person name="Kyrpides N.C."/>
            <person name="Woyke T."/>
        </authorList>
    </citation>
    <scope>NUCLEOTIDE SEQUENCE</scope>
    <source>
        <strain evidence="2">GVMAG-M-3300024261-37</strain>
    </source>
</reference>
<dbReference type="EMBL" id="MN740238">
    <property type="protein sequence ID" value="QHT95256.1"/>
    <property type="molecule type" value="Genomic_DNA"/>
</dbReference>
<keyword evidence="1" id="KW-1133">Transmembrane helix</keyword>
<proteinExistence type="predicted"/>
<evidence type="ECO:0000256" key="1">
    <source>
        <dbReference type="SAM" id="Phobius"/>
    </source>
</evidence>
<keyword evidence="1" id="KW-0472">Membrane</keyword>
<feature type="transmembrane region" description="Helical" evidence="1">
    <location>
        <begin position="6"/>
        <end position="22"/>
    </location>
</feature>
<organism evidence="2">
    <name type="scientific">viral metagenome</name>
    <dbReference type="NCBI Taxonomy" id="1070528"/>
    <lineage>
        <taxon>unclassified sequences</taxon>
        <taxon>metagenomes</taxon>
        <taxon>organismal metagenomes</taxon>
    </lineage>
</organism>
<sequence length="77" mass="8634">MTQSIFVAGIAIAVVYLLFRFIEMRFILKEKKPIKTMIRDTLMVYLSVVIGNFILSQFANGIVESTTPEVFTGPAGF</sequence>
<protein>
    <submittedName>
        <fullName evidence="2">Uncharacterized protein</fullName>
    </submittedName>
</protein>
<evidence type="ECO:0000313" key="2">
    <source>
        <dbReference type="EMBL" id="QHT95256.1"/>
    </source>
</evidence>
<name>A0A6C0IS61_9ZZZZ</name>